<evidence type="ECO:0000313" key="5">
    <source>
        <dbReference type="Proteomes" id="UP000011124"/>
    </source>
</evidence>
<dbReference type="OrthoDB" id="1634364at2"/>
<dbReference type="RefSeq" id="WP_006191705.1">
    <property type="nucleotide sequence ID" value="NC_015437.1"/>
</dbReference>
<dbReference type="Pfam" id="PF01248">
    <property type="entry name" value="Ribosomal_L7Ae"/>
    <property type="match status" value="1"/>
</dbReference>
<dbReference type="STRING" id="546271.Selsp_1496"/>
<dbReference type="PRINTS" id="PR00884">
    <property type="entry name" value="RIBOSOMALHS6"/>
</dbReference>
<dbReference type="EMBL" id="CP002637">
    <property type="protein sequence ID" value="AEC00453.1"/>
    <property type="molecule type" value="Genomic_DNA"/>
</dbReference>
<dbReference type="InterPro" id="IPR004038">
    <property type="entry name" value="Ribosomal_eL8/eL30/eS12/Gad45"/>
</dbReference>
<evidence type="ECO:0000313" key="4">
    <source>
        <dbReference type="Proteomes" id="UP000003505"/>
    </source>
</evidence>
<dbReference type="Gene3D" id="3.30.1330.30">
    <property type="match status" value="1"/>
</dbReference>
<dbReference type="Proteomes" id="UP000003505">
    <property type="component" value="Unassembled WGS sequence"/>
</dbReference>
<gene>
    <name evidence="2" type="ordered locus">Selsp_1496</name>
    <name evidence="3" type="ORF">SELSPUOL_00706</name>
</gene>
<evidence type="ECO:0000259" key="1">
    <source>
        <dbReference type="Pfam" id="PF01248"/>
    </source>
</evidence>
<evidence type="ECO:0000313" key="3">
    <source>
        <dbReference type="EMBL" id="EEX77969.1"/>
    </source>
</evidence>
<sequence>MTLESLRDAERVIGVKQVTKAVQKRRTDAVFLADDADERVTQPLFDLASEIGVQVVHVPTMQELGKACSIEVGAAAAAVLKSDASGR</sequence>
<keyword evidence="3" id="KW-0689">Ribosomal protein</keyword>
<evidence type="ECO:0000313" key="2">
    <source>
        <dbReference type="EMBL" id="AEC00453.1"/>
    </source>
</evidence>
<dbReference type="eggNOG" id="COG1358">
    <property type="taxonomic scope" value="Bacteria"/>
</dbReference>
<proteinExistence type="predicted"/>
<organism evidence="3 4">
    <name type="scientific">Selenomonas sputigena (strain ATCC 35185 / DSM 20758 / CCUG 44933 / VPI D19B-28)</name>
    <dbReference type="NCBI Taxonomy" id="546271"/>
    <lineage>
        <taxon>Bacteria</taxon>
        <taxon>Bacillati</taxon>
        <taxon>Bacillota</taxon>
        <taxon>Negativicutes</taxon>
        <taxon>Selenomonadales</taxon>
        <taxon>Selenomonadaceae</taxon>
        <taxon>Selenomonas</taxon>
    </lineage>
</organism>
<dbReference type="KEGG" id="ssg:Selsp_1496"/>
<accession>C9LTC3</accession>
<keyword evidence="5" id="KW-1185">Reference proteome</keyword>
<dbReference type="Proteomes" id="UP000011124">
    <property type="component" value="Chromosome"/>
</dbReference>
<dbReference type="HOGENOM" id="CLU_168063_1_0_9"/>
<dbReference type="InterPro" id="IPR029064">
    <property type="entry name" value="Ribosomal_eL30-like_sf"/>
</dbReference>
<keyword evidence="3" id="KW-0687">Ribonucleoprotein</keyword>
<reference evidence="2 5" key="2">
    <citation type="submission" date="2011-04" db="EMBL/GenBank/DDBJ databases">
        <title>The complete genome of Selenomonas sputigena DSM 20758.</title>
        <authorList>
            <consortium name="US DOE Joint Genome Institute (JGI-PGF)"/>
            <person name="Lucas S."/>
            <person name="Copeland A."/>
            <person name="Lapidus A."/>
            <person name="Bruce D."/>
            <person name="Goodwin L."/>
            <person name="Pitluck S."/>
            <person name="Peters L."/>
            <person name="Kyrpides N."/>
            <person name="Mavromatis K."/>
            <person name="Ivanova N."/>
            <person name="Ovchinnikova G."/>
            <person name="Teshima H."/>
            <person name="Detter J.C."/>
            <person name="Tapia R."/>
            <person name="Han C."/>
            <person name="Land M."/>
            <person name="Hauser L."/>
            <person name="Markowitz V."/>
            <person name="Cheng J.-F."/>
            <person name="Hugenholtz P."/>
            <person name="Woyke T."/>
            <person name="Wu D."/>
            <person name="Gronow S."/>
            <person name="Wellnitz S."/>
            <person name="Schneider S."/>
            <person name="Klenk H.-P."/>
            <person name="Eisen J.A."/>
        </authorList>
    </citation>
    <scope>NUCLEOTIDE SEQUENCE [LARGE SCALE GENOMIC DNA]</scope>
    <source>
        <strain evidence="2">ATCC 35185</strain>
        <strain evidence="5">ATCC 35185 / DSM 20758 / VPI D19B-28</strain>
    </source>
</reference>
<dbReference type="SUPFAM" id="SSF55315">
    <property type="entry name" value="L30e-like"/>
    <property type="match status" value="1"/>
</dbReference>
<protein>
    <submittedName>
        <fullName evidence="2 3">Ribosomal protein L7Ae</fullName>
    </submittedName>
</protein>
<dbReference type="GO" id="GO:0005840">
    <property type="term" value="C:ribosome"/>
    <property type="evidence" value="ECO:0007669"/>
    <property type="project" value="UniProtKB-KW"/>
</dbReference>
<dbReference type="EMBL" id="ACKP02000012">
    <property type="protein sequence ID" value="EEX77969.1"/>
    <property type="molecule type" value="Genomic_DNA"/>
</dbReference>
<reference evidence="3 4" key="1">
    <citation type="submission" date="2009-09" db="EMBL/GenBank/DDBJ databases">
        <authorList>
            <person name="Weinstock G."/>
            <person name="Sodergren E."/>
            <person name="Clifton S."/>
            <person name="Fulton L."/>
            <person name="Fulton B."/>
            <person name="Courtney L."/>
            <person name="Fronick C."/>
            <person name="Harrison M."/>
            <person name="Strong C."/>
            <person name="Farmer C."/>
            <person name="Delahaunty K."/>
            <person name="Markovic C."/>
            <person name="Hall O."/>
            <person name="Minx P."/>
            <person name="Tomlinson C."/>
            <person name="Mitreva M."/>
            <person name="Nelson J."/>
            <person name="Hou S."/>
            <person name="Wollam A."/>
            <person name="Pepin K.H."/>
            <person name="Johnson M."/>
            <person name="Bhonagiri V."/>
            <person name="Nash W.E."/>
            <person name="Warren W."/>
            <person name="Chinwalla A."/>
            <person name="Mardis E.R."/>
            <person name="Wilson R.K."/>
        </authorList>
    </citation>
    <scope>NUCLEOTIDE SEQUENCE [LARGE SCALE GENOMIC DNA]</scope>
    <source>
        <strain evidence="3">ATCC 35185</strain>
        <strain evidence="4">ATCC 35185 / DSM 20758 / VPI D19B-28</strain>
    </source>
</reference>
<dbReference type="AlphaFoldDB" id="C9LTC3"/>
<feature type="domain" description="Ribosomal protein eL8/eL30/eS12/Gadd45" evidence="1">
    <location>
        <begin position="12"/>
        <end position="84"/>
    </location>
</feature>
<name>C9LTC3_SELS3</name>